<dbReference type="Pfam" id="PF00069">
    <property type="entry name" value="Pkinase"/>
    <property type="match status" value="1"/>
</dbReference>
<dbReference type="InterPro" id="IPR008271">
    <property type="entry name" value="Ser/Thr_kinase_AS"/>
</dbReference>
<dbReference type="InterPro" id="IPR011009">
    <property type="entry name" value="Kinase-like_dom_sf"/>
</dbReference>
<sequence>MEENLQTEIDILRKVDHPHIIGLIDIYDTSKKLYLVMELVTGGELFDSIVDRGSYSEADAAKVIRETLTAIKYLHDLGIVHRDLKPENLLYSTKDPVEQVIKIADFGLAKIVGDDSVMTTTCGTPGYVAPEVLMNKGYDKAVDLWSIGVILYILLCGFPPFYSENTPQLFDQIMRGDYDFPSPYWDHISESGKDLVKRLLVVDPRKRLNVEETLAHPWVKGETANKDAIPDIVDTMKRFNAKRKLKQGILGVMAMNQMKRLADSLGKK</sequence>
<dbReference type="GO" id="GO:0005524">
    <property type="term" value="F:ATP binding"/>
    <property type="evidence" value="ECO:0007669"/>
    <property type="project" value="UniProtKB-KW"/>
</dbReference>
<dbReference type="SUPFAM" id="SSF56112">
    <property type="entry name" value="Protein kinase-like (PK-like)"/>
    <property type="match status" value="1"/>
</dbReference>
<protein>
    <recommendedName>
        <fullName evidence="6">Protein kinase domain-containing protein</fullName>
    </recommendedName>
</protein>
<name>A0A7S3DJV0_9EUKA</name>
<dbReference type="FunFam" id="1.10.510.10:FF:000026">
    <property type="entry name" value="Calcium/calmodulin-dependent protein kinase type 1"/>
    <property type="match status" value="1"/>
</dbReference>
<keyword evidence="1" id="KW-0723">Serine/threonine-protein kinase</keyword>
<evidence type="ECO:0000256" key="2">
    <source>
        <dbReference type="ARBA" id="ARBA00022679"/>
    </source>
</evidence>
<evidence type="ECO:0000256" key="3">
    <source>
        <dbReference type="ARBA" id="ARBA00022741"/>
    </source>
</evidence>
<evidence type="ECO:0000259" key="6">
    <source>
        <dbReference type="PROSITE" id="PS50011"/>
    </source>
</evidence>
<dbReference type="PANTHER" id="PTHR24347">
    <property type="entry name" value="SERINE/THREONINE-PROTEIN KINASE"/>
    <property type="match status" value="1"/>
</dbReference>
<dbReference type="CDD" id="cd05117">
    <property type="entry name" value="STKc_CAMK"/>
    <property type="match status" value="1"/>
</dbReference>
<proteinExistence type="predicted"/>
<dbReference type="PROSITE" id="PS00108">
    <property type="entry name" value="PROTEIN_KINASE_ST"/>
    <property type="match status" value="1"/>
</dbReference>
<gene>
    <name evidence="7" type="ORF">PBIL07802_LOCUS22521</name>
</gene>
<keyword evidence="4" id="KW-0418">Kinase</keyword>
<feature type="domain" description="Protein kinase" evidence="6">
    <location>
        <begin position="1"/>
        <end position="219"/>
    </location>
</feature>
<dbReference type="EMBL" id="HBIB01034739">
    <property type="protein sequence ID" value="CAE0260242.1"/>
    <property type="molecule type" value="Transcribed_RNA"/>
</dbReference>
<dbReference type="InterPro" id="IPR000719">
    <property type="entry name" value="Prot_kinase_dom"/>
</dbReference>
<dbReference type="GO" id="GO:0004674">
    <property type="term" value="F:protein serine/threonine kinase activity"/>
    <property type="evidence" value="ECO:0007669"/>
    <property type="project" value="UniProtKB-KW"/>
</dbReference>
<keyword evidence="3" id="KW-0547">Nucleotide-binding</keyword>
<keyword evidence="5" id="KW-0067">ATP-binding</keyword>
<reference evidence="7" key="1">
    <citation type="submission" date="2021-01" db="EMBL/GenBank/DDBJ databases">
        <authorList>
            <person name="Corre E."/>
            <person name="Pelletier E."/>
            <person name="Niang G."/>
            <person name="Scheremetjew M."/>
            <person name="Finn R."/>
            <person name="Kale V."/>
            <person name="Holt S."/>
            <person name="Cochrane G."/>
            <person name="Meng A."/>
            <person name="Brown T."/>
            <person name="Cohen L."/>
        </authorList>
    </citation>
    <scope>NUCLEOTIDE SEQUENCE</scope>
    <source>
        <strain evidence="7">NIES-2562</strain>
    </source>
</reference>
<evidence type="ECO:0000256" key="4">
    <source>
        <dbReference type="ARBA" id="ARBA00022777"/>
    </source>
</evidence>
<dbReference type="PROSITE" id="PS50011">
    <property type="entry name" value="PROTEIN_KINASE_DOM"/>
    <property type="match status" value="1"/>
</dbReference>
<keyword evidence="2" id="KW-0808">Transferase</keyword>
<evidence type="ECO:0000256" key="1">
    <source>
        <dbReference type="ARBA" id="ARBA00022527"/>
    </source>
</evidence>
<dbReference type="AlphaFoldDB" id="A0A7S3DJV0"/>
<accession>A0A7S3DJV0</accession>
<dbReference type="Gene3D" id="6.10.140.620">
    <property type="match status" value="1"/>
</dbReference>
<evidence type="ECO:0000256" key="5">
    <source>
        <dbReference type="ARBA" id="ARBA00022840"/>
    </source>
</evidence>
<dbReference type="Gene3D" id="1.10.510.10">
    <property type="entry name" value="Transferase(Phosphotransferase) domain 1"/>
    <property type="match status" value="1"/>
</dbReference>
<dbReference type="SMART" id="SM00220">
    <property type="entry name" value="S_TKc"/>
    <property type="match status" value="1"/>
</dbReference>
<organism evidence="7">
    <name type="scientific">Palpitomonas bilix</name>
    <dbReference type="NCBI Taxonomy" id="652834"/>
    <lineage>
        <taxon>Eukaryota</taxon>
        <taxon>Eukaryota incertae sedis</taxon>
    </lineage>
</organism>
<evidence type="ECO:0000313" key="7">
    <source>
        <dbReference type="EMBL" id="CAE0260242.1"/>
    </source>
</evidence>
<dbReference type="Gene3D" id="3.30.200.20">
    <property type="entry name" value="Phosphorylase Kinase, domain 1"/>
    <property type="match status" value="1"/>
</dbReference>